<accession>A0A0S3T8H7</accession>
<name>A0A0S3T8H7_PHAAN</name>
<organism evidence="1 2">
    <name type="scientific">Vigna angularis var. angularis</name>
    <dbReference type="NCBI Taxonomy" id="157739"/>
    <lineage>
        <taxon>Eukaryota</taxon>
        <taxon>Viridiplantae</taxon>
        <taxon>Streptophyta</taxon>
        <taxon>Embryophyta</taxon>
        <taxon>Tracheophyta</taxon>
        <taxon>Spermatophyta</taxon>
        <taxon>Magnoliopsida</taxon>
        <taxon>eudicotyledons</taxon>
        <taxon>Gunneridae</taxon>
        <taxon>Pentapetalae</taxon>
        <taxon>rosids</taxon>
        <taxon>fabids</taxon>
        <taxon>Fabales</taxon>
        <taxon>Fabaceae</taxon>
        <taxon>Papilionoideae</taxon>
        <taxon>50 kb inversion clade</taxon>
        <taxon>NPAAA clade</taxon>
        <taxon>indigoferoid/millettioid clade</taxon>
        <taxon>Phaseoleae</taxon>
        <taxon>Vigna</taxon>
    </lineage>
</organism>
<reference evidence="1 2" key="1">
    <citation type="journal article" date="2015" name="Sci. Rep.">
        <title>The power of single molecule real-time sequencing technology in the de novo assembly of a eukaryotic genome.</title>
        <authorList>
            <person name="Sakai H."/>
            <person name="Naito K."/>
            <person name="Ogiso-Tanaka E."/>
            <person name="Takahashi Y."/>
            <person name="Iseki K."/>
            <person name="Muto C."/>
            <person name="Satou K."/>
            <person name="Teruya K."/>
            <person name="Shiroma A."/>
            <person name="Shimoji M."/>
            <person name="Hirano T."/>
            <person name="Itoh T."/>
            <person name="Kaga A."/>
            <person name="Tomooka N."/>
        </authorList>
    </citation>
    <scope>NUCLEOTIDE SEQUENCE [LARGE SCALE GENOMIC DNA]</scope>
    <source>
        <strain evidence="2">cv. Shumari</strain>
    </source>
</reference>
<proteinExistence type="predicted"/>
<evidence type="ECO:0000313" key="1">
    <source>
        <dbReference type="EMBL" id="BAU01562.1"/>
    </source>
</evidence>
<keyword evidence="2" id="KW-1185">Reference proteome</keyword>
<dbReference type="Proteomes" id="UP000291084">
    <property type="component" value="Chromosome 11"/>
</dbReference>
<sequence length="71" mass="8390">SCERNCSFHSTKQRLFTAILKRKPAGVNRTPDMHLFSKQWQRVQTHWIHQSKKTINQIHNIEEEAFSIPSS</sequence>
<evidence type="ECO:0000313" key="2">
    <source>
        <dbReference type="Proteomes" id="UP000291084"/>
    </source>
</evidence>
<protein>
    <submittedName>
        <fullName evidence="1">Uncharacterized protein</fullName>
    </submittedName>
</protein>
<feature type="non-terminal residue" evidence="1">
    <location>
        <position position="1"/>
    </location>
</feature>
<dbReference type="AlphaFoldDB" id="A0A0S3T8H7"/>
<gene>
    <name evidence="1" type="primary">Vigan.11G082200</name>
    <name evidence="1" type="ORF">VIGAN_11082200</name>
</gene>
<dbReference type="EMBL" id="AP015044">
    <property type="protein sequence ID" value="BAU01562.1"/>
    <property type="molecule type" value="Genomic_DNA"/>
</dbReference>